<dbReference type="Pfam" id="PF19830">
    <property type="entry name" value="DUF6311"/>
    <property type="match status" value="1"/>
</dbReference>
<dbReference type="InterPro" id="IPR046278">
    <property type="entry name" value="DUF6311"/>
</dbReference>
<feature type="transmembrane region" description="Helical" evidence="1">
    <location>
        <begin position="132"/>
        <end position="149"/>
    </location>
</feature>
<feature type="transmembrane region" description="Helical" evidence="1">
    <location>
        <begin position="228"/>
        <end position="249"/>
    </location>
</feature>
<feature type="transmembrane region" description="Helical" evidence="1">
    <location>
        <begin position="303"/>
        <end position="322"/>
    </location>
</feature>
<keyword evidence="1" id="KW-0472">Membrane</keyword>
<feature type="transmembrane region" description="Helical" evidence="1">
    <location>
        <begin position="104"/>
        <end position="125"/>
    </location>
</feature>
<evidence type="ECO:0000256" key="1">
    <source>
        <dbReference type="SAM" id="Phobius"/>
    </source>
</evidence>
<gene>
    <name evidence="3" type="ORF">US11_C0001G0135</name>
</gene>
<feature type="transmembrane region" description="Helical" evidence="1">
    <location>
        <begin position="393"/>
        <end position="414"/>
    </location>
</feature>
<evidence type="ECO:0000313" key="3">
    <source>
        <dbReference type="EMBL" id="KKQ02176.1"/>
    </source>
</evidence>
<feature type="transmembrane region" description="Helical" evidence="1">
    <location>
        <begin position="200"/>
        <end position="216"/>
    </location>
</feature>
<dbReference type="EMBL" id="LBRS01000001">
    <property type="protein sequence ID" value="KKQ02176.1"/>
    <property type="molecule type" value="Genomic_DNA"/>
</dbReference>
<feature type="domain" description="DUF6311" evidence="2">
    <location>
        <begin position="64"/>
        <end position="396"/>
    </location>
</feature>
<dbReference type="Proteomes" id="UP000034344">
    <property type="component" value="Unassembled WGS sequence"/>
</dbReference>
<feature type="transmembrane region" description="Helical" evidence="1">
    <location>
        <begin position="363"/>
        <end position="381"/>
    </location>
</feature>
<dbReference type="STRING" id="1618480.US11_C0001G0135"/>
<sequence length="591" mass="68870">MNADNRIMKMKINILFMFLVFFVISIVITYPLIFHLSDYILGKGDELLIAWIINWVSYALIQQPLSLFQANIFYPYANTLSFSDPHLTSAIITLPFVFLNEPAMAYNVNLILSLAFLGFSTFLLVKYMTKNSLTSFISALLIICSPFILGRMFQLQVVSIQWVPLSILFFLKFLNEKKFSFLLFSNIFLLIQVANTFLPGYYLILCYLIIVVFYWSKKRLDIRSLLNIKTFVLLTITLSLILIIGRPYFQTSKKFNYVRDIRDTIHFANRPEYFLYPNDKTRLQPILLKALYSKDNGPYKYDGYFGLAFLLLGLFVFIRYIFGKTIDHQDKKNQTFYMPLFIIISAVAFILSLGPVWQWGGRVIKEPFIIPLPYALLYYLIPGFNGIRNSARWEVLSILTLAVIIGIGLSGFYQKKSRCFQITATIFFSLAIFLEINLPLKYAKIPKKEDFPPVYSFINTLPKNAVIIEMPIFSWDMLPYSFTEFEREYFSTAHFRKTVNGYSAFSPPQWEQQARFLIKNFPDNVSVEQLKKTGVKYIVVHLNDYLLLLNKRFQVDGQSIAEPKAVIDRLNDNPRVKLIKRFGNDYVYQIN</sequence>
<keyword evidence="1" id="KW-0812">Transmembrane</keyword>
<keyword evidence="1" id="KW-1133">Transmembrane helix</keyword>
<feature type="transmembrane region" description="Helical" evidence="1">
    <location>
        <begin position="334"/>
        <end position="357"/>
    </location>
</feature>
<evidence type="ECO:0000313" key="4">
    <source>
        <dbReference type="Proteomes" id="UP000034344"/>
    </source>
</evidence>
<reference evidence="3 4" key="1">
    <citation type="journal article" date="2015" name="Nature">
        <title>rRNA introns, odd ribosomes, and small enigmatic genomes across a large radiation of phyla.</title>
        <authorList>
            <person name="Brown C.T."/>
            <person name="Hug L.A."/>
            <person name="Thomas B.C."/>
            <person name="Sharon I."/>
            <person name="Castelle C.J."/>
            <person name="Singh A."/>
            <person name="Wilkins M.J."/>
            <person name="Williams K.H."/>
            <person name="Banfield J.F."/>
        </authorList>
    </citation>
    <scope>NUCLEOTIDE SEQUENCE [LARGE SCALE GENOMIC DNA]</scope>
</reference>
<accession>A0A0G0HE41</accession>
<feature type="transmembrane region" description="Helical" evidence="1">
    <location>
        <begin position="420"/>
        <end position="438"/>
    </location>
</feature>
<feature type="transmembrane region" description="Helical" evidence="1">
    <location>
        <begin position="12"/>
        <end position="36"/>
    </location>
</feature>
<proteinExistence type="predicted"/>
<evidence type="ECO:0000259" key="2">
    <source>
        <dbReference type="Pfam" id="PF19830"/>
    </source>
</evidence>
<comment type="caution">
    <text evidence="3">The sequence shown here is derived from an EMBL/GenBank/DDBJ whole genome shotgun (WGS) entry which is preliminary data.</text>
</comment>
<organism evidence="3 4">
    <name type="scientific">Candidatus Roizmanbacteria bacterium GW2011_GWA2_36_23</name>
    <dbReference type="NCBI Taxonomy" id="1618480"/>
    <lineage>
        <taxon>Bacteria</taxon>
        <taxon>Candidatus Roizmaniibacteriota</taxon>
    </lineage>
</organism>
<dbReference type="AlphaFoldDB" id="A0A0G0HE41"/>
<name>A0A0G0HE41_9BACT</name>
<protein>
    <recommendedName>
        <fullName evidence="2">DUF6311 domain-containing protein</fullName>
    </recommendedName>
</protein>